<dbReference type="InterPro" id="IPR011978">
    <property type="entry name" value="YgfB-like"/>
</dbReference>
<evidence type="ECO:0000313" key="1">
    <source>
        <dbReference type="EMBL" id="CUA85917.1"/>
    </source>
</evidence>
<dbReference type="STRING" id="375574.GCA_001418035_02299"/>
<proteinExistence type="predicted"/>
<gene>
    <name evidence="1" type="ORF">Ga0061063_2523</name>
</gene>
<dbReference type="NCBIfam" id="TIGR02292">
    <property type="entry name" value="ygfB_yecA"/>
    <property type="match status" value="1"/>
</dbReference>
<dbReference type="Pfam" id="PF03695">
    <property type="entry name" value="UPF0149"/>
    <property type="match status" value="1"/>
</dbReference>
<dbReference type="RefSeq" id="WP_055434336.1">
    <property type="nucleotide sequence ID" value="NZ_CYHA01000007.1"/>
</dbReference>
<dbReference type="InterPro" id="IPR036255">
    <property type="entry name" value="YgfB-like_sf"/>
</dbReference>
<dbReference type="Proteomes" id="UP000243535">
    <property type="component" value="Unassembled WGS sequence"/>
</dbReference>
<reference evidence="2" key="1">
    <citation type="submission" date="2015-08" db="EMBL/GenBank/DDBJ databases">
        <authorList>
            <person name="Varghese N."/>
        </authorList>
    </citation>
    <scope>NUCLEOTIDE SEQUENCE [LARGE SCALE GENOMIC DNA]</scope>
    <source>
        <strain evidence="2">DSM 17901</strain>
    </source>
</reference>
<accession>A0A0K6H508</accession>
<evidence type="ECO:0000313" key="2">
    <source>
        <dbReference type="Proteomes" id="UP000243535"/>
    </source>
</evidence>
<dbReference type="OrthoDB" id="570299at2"/>
<keyword evidence="2" id="KW-1185">Reference proteome</keyword>
<dbReference type="EMBL" id="CYHA01000007">
    <property type="protein sequence ID" value="CUA85917.1"/>
    <property type="molecule type" value="Genomic_DNA"/>
</dbReference>
<dbReference type="Gene3D" id="1.20.120.740">
    <property type="entry name" value="YgfB uncharacterised protein family UPF0149, PF03695"/>
    <property type="match status" value="1"/>
</dbReference>
<protein>
    <submittedName>
        <fullName evidence="1">YecA family protein</fullName>
    </submittedName>
</protein>
<name>A0A0K6H508_9NEIS</name>
<dbReference type="AlphaFoldDB" id="A0A0K6H508"/>
<sequence length="202" mass="22303">MKYRPLSDADYTRLGQQLKRFETQGAMSLERLDGFFAALVAGPEPLRPQECLSLILGEAFDDEKAFSSMKALEQFVDLLSRHWMEIAQALAVEGSYAPWLDSDGSGEMSGVAWAEGFVQGMTLLNEDWALLFESETGQELLYPILLLGLEKEAVTEGLQGAEATPVSRQELLGALGPSVEGIQRFFIAERRRLEAEAGEDPI</sequence>
<organism evidence="1 2">
    <name type="scientific">Gulbenkiania indica</name>
    <dbReference type="NCBI Taxonomy" id="375574"/>
    <lineage>
        <taxon>Bacteria</taxon>
        <taxon>Pseudomonadati</taxon>
        <taxon>Pseudomonadota</taxon>
        <taxon>Betaproteobacteria</taxon>
        <taxon>Neisseriales</taxon>
        <taxon>Chromobacteriaceae</taxon>
        <taxon>Gulbenkiania</taxon>
    </lineage>
</organism>
<dbReference type="SUPFAM" id="SSF101327">
    <property type="entry name" value="YgfB-like"/>
    <property type="match status" value="1"/>
</dbReference>